<dbReference type="Proteomes" id="UP000515125">
    <property type="component" value="Unplaced"/>
</dbReference>
<feature type="region of interest" description="Disordered" evidence="7">
    <location>
        <begin position="905"/>
        <end position="940"/>
    </location>
</feature>
<evidence type="ECO:0000259" key="8">
    <source>
        <dbReference type="Pfam" id="PF00847"/>
    </source>
</evidence>
<feature type="coiled-coil region" evidence="6">
    <location>
        <begin position="1331"/>
        <end position="1358"/>
    </location>
</feature>
<dbReference type="InterPro" id="IPR028078">
    <property type="entry name" value="ACDC"/>
</dbReference>
<dbReference type="GeneID" id="34618366"/>
<feature type="compositionally biased region" description="Low complexity" evidence="7">
    <location>
        <begin position="905"/>
        <end position="917"/>
    </location>
</feature>
<feature type="compositionally biased region" description="Polar residues" evidence="7">
    <location>
        <begin position="1066"/>
        <end position="1075"/>
    </location>
</feature>
<feature type="region of interest" description="Disordered" evidence="7">
    <location>
        <begin position="442"/>
        <end position="467"/>
    </location>
</feature>
<feature type="region of interest" description="Disordered" evidence="7">
    <location>
        <begin position="1248"/>
        <end position="1292"/>
    </location>
</feature>
<keyword evidence="6" id="KW-0175">Coiled coil</keyword>
<evidence type="ECO:0000256" key="2">
    <source>
        <dbReference type="ARBA" id="ARBA00023015"/>
    </source>
</evidence>
<comment type="subcellular location">
    <subcellularLocation>
        <location evidence="1">Nucleus</location>
    </subcellularLocation>
</comment>
<feature type="region of interest" description="Disordered" evidence="7">
    <location>
        <begin position="1007"/>
        <end position="1053"/>
    </location>
</feature>
<feature type="region of interest" description="Disordered" evidence="7">
    <location>
        <begin position="1058"/>
        <end position="1077"/>
    </location>
</feature>
<feature type="compositionally biased region" description="Basic and acidic residues" evidence="7">
    <location>
        <begin position="588"/>
        <end position="598"/>
    </location>
</feature>
<keyword evidence="4" id="KW-0804">Transcription</keyword>
<evidence type="ECO:0000256" key="6">
    <source>
        <dbReference type="SAM" id="Coils"/>
    </source>
</evidence>
<dbReference type="GO" id="GO:0005634">
    <property type="term" value="C:nucleus"/>
    <property type="evidence" value="ECO:0007669"/>
    <property type="project" value="UniProtKB-SubCell"/>
</dbReference>
<proteinExistence type="predicted"/>
<name>A0A6P6S252_9EIME</name>
<protein>
    <submittedName>
        <fullName evidence="11">Uncharacterized protein LOC34618366</fullName>
    </submittedName>
</protein>
<feature type="compositionally biased region" description="Polar residues" evidence="7">
    <location>
        <begin position="1639"/>
        <end position="1650"/>
    </location>
</feature>
<keyword evidence="10" id="KW-1185">Reference proteome</keyword>
<organism evidence="10 11">
    <name type="scientific">Cyclospora cayetanensis</name>
    <dbReference type="NCBI Taxonomy" id="88456"/>
    <lineage>
        <taxon>Eukaryota</taxon>
        <taxon>Sar</taxon>
        <taxon>Alveolata</taxon>
        <taxon>Apicomplexa</taxon>
        <taxon>Conoidasida</taxon>
        <taxon>Coccidia</taxon>
        <taxon>Eucoccidiorida</taxon>
        <taxon>Eimeriorina</taxon>
        <taxon>Eimeriidae</taxon>
        <taxon>Cyclospora</taxon>
    </lineage>
</organism>
<feature type="region of interest" description="Disordered" evidence="7">
    <location>
        <begin position="219"/>
        <end position="251"/>
    </location>
</feature>
<evidence type="ECO:0000256" key="1">
    <source>
        <dbReference type="ARBA" id="ARBA00004123"/>
    </source>
</evidence>
<evidence type="ECO:0000256" key="4">
    <source>
        <dbReference type="ARBA" id="ARBA00023163"/>
    </source>
</evidence>
<feature type="region of interest" description="Disordered" evidence="7">
    <location>
        <begin position="1576"/>
        <end position="1617"/>
    </location>
</feature>
<gene>
    <name evidence="11" type="primary">LOC34618366</name>
</gene>
<dbReference type="Pfam" id="PF00847">
    <property type="entry name" value="AP2"/>
    <property type="match status" value="1"/>
</dbReference>
<feature type="domain" description="AP2/ERF" evidence="8">
    <location>
        <begin position="1091"/>
        <end position="1144"/>
    </location>
</feature>
<dbReference type="GO" id="GO:0003677">
    <property type="term" value="F:DNA binding"/>
    <property type="evidence" value="ECO:0007669"/>
    <property type="project" value="UniProtKB-KW"/>
</dbReference>
<dbReference type="Gene3D" id="1.20.5.2050">
    <property type="match status" value="1"/>
</dbReference>
<sequence>MHESYRAAPAAGVEPKCSSSRDGLPAPDLVEVSPLMRSCIFGFNTHVAELPSSATDVKGAASPFLGPCKARLASEVAVRRELSSQLPEDLLRSSVSNDSTDDNGSRSNVSSRESGSEALLAAAPSWARGGSRWTEDECVLPPELSARLAELSHEVIAFQGETKDPQITRRSAACKKGRQVTRRLTAGLRLESTCGGLPHDIREIDGSHNAAPLFVNTPPDYASPIRTQLGNNDVTKDSRSTSEQDDSYEAGRSLRQALSLELTKLEEGGVGEVRYLPACDPCLLGSPASPSNCAEGSCDSSLHLTDVVLPLEISDANKDTTESAGSFVCGATFALPHASTNSFELLEDVIEPTRSCVSFLEKHANGHAASHSALRPPLDAGGVFAEVQMTLLALLEDLHSATCCCAAASSPESCGCCVGASPLLNSKQANNASLSVMTKNAKSAGKMETGRDSTGELIQPATTSGPCGGTDLEQIKRDPHVGALCCSETAPLQCGKDRSSPRSFSPAVYRSCRSPVSTVGEPDPAQEGIRASPDGSASAGGKAIGIVSIGREERDPRLSPNPSGIVIDADSAGGPLASAPPGPGTLEGPRHTMKKEDGLSPSRSFETGDVLHLLFRHHSVVMMCADRFAELLPYSHIFRECVGSYRMPTTMPSSARHLLVQELLMLRQDPDRFLTRNAFLWTEDPGALACLAAPKGALDSDRVPRGEDGGPVLPPQSPGGGRKEGLPLVHGEGSLSAVSSALTTAGLSSGRSGAAWAPPLPLLDPTVLLCASGTELVAQKSAVLRILRILRSLAPSWAARDDNFGFHFKTAISATSLDCSELRSYRVVLQSLSPFDAREWSRDQLMEVLSDLDCIRLACRRRRSLKSSVARVQRLIEHPEGGAVGKSWNGAERGAVPRQLWELSSGAIPSSSDSGNSLCPPRQALRGGRDPADGQLTAGNGGLTGSVNACGSTVLSARPQSHCSGGELNGSLQQATFQQLSPAATLGKAASRPGAAAGVRLNEREEMVSYPDSDVESQALGGGGASVPPGMATPAGSSRRGQSPTSSSIGARRNAWGSDAFGATANGKTGNSSPSDCPMRQQYAVRAAELPKIKGVFIGKKHTCWVAQWNDANGQPRQSCFNIKQHGFEKARRLAVQARQTLMGMSTSKTVNPVPAETHRTAAQPVQPAPPSPPASREVPPSPTRLPDLLFMRDPATAIAEAFGGRSIQTPTAILQHQTVNTKLDALAAATEGPAIQREYNGAASVAGSNNLRSLSPQQTKGLAAGTQTARNSPRGASQRPTGAGVPSSVTTAGAAVRNSTVEKHLAGASQASMLSVHASGTSSKQQNLLQHRLQQQLEEQLQQLQQLQQQLLQQSCATTQPQIGASSALGPRTSTGSAYLGLVDGSTSAMALVNSLLESATAAPARVPSLSDLVHGNSRDVPRAPLIPLRPPEGQHQQAASPTSLAHVGERLLPIQGPQSSRGGLGTLELPEEGNVPPSTPFGPAETLDDDGHAGCTKRSNRLLCAQKAGKRTLASLAREFPTVGGVTYNVKGACWEVAVKGREATKVFSTRKFGGLEAAYGAAVMWKRRVERGEAGADDGDMPDGDGLADDEDLDDAEGPGREPPSAPWEAGLDDNEPLSKRIACFRSNVFVGSLGAPTQQQQPSLAMTSRPLHAAGAPVGKPPVQQPLSRATSV</sequence>
<feature type="compositionally biased region" description="Low complexity" evidence="7">
    <location>
        <begin position="105"/>
        <end position="116"/>
    </location>
</feature>
<reference evidence="11" key="1">
    <citation type="submission" date="2025-08" db="UniProtKB">
        <authorList>
            <consortium name="RefSeq"/>
        </authorList>
    </citation>
    <scope>IDENTIFICATION</scope>
</reference>
<evidence type="ECO:0000313" key="11">
    <source>
        <dbReference type="RefSeq" id="XP_026194208.1"/>
    </source>
</evidence>
<feature type="compositionally biased region" description="Low complexity" evidence="7">
    <location>
        <begin position="568"/>
        <end position="577"/>
    </location>
</feature>
<accession>A0A6P6S252</accession>
<feature type="region of interest" description="Disordered" evidence="7">
    <location>
        <begin position="89"/>
        <end position="116"/>
    </location>
</feature>
<feature type="region of interest" description="Disordered" evidence="7">
    <location>
        <begin position="496"/>
        <end position="602"/>
    </location>
</feature>
<keyword evidence="3" id="KW-0238">DNA-binding</keyword>
<feature type="compositionally biased region" description="Pro residues" evidence="7">
    <location>
        <begin position="1167"/>
        <end position="1183"/>
    </location>
</feature>
<feature type="compositionally biased region" description="Low complexity" evidence="7">
    <location>
        <begin position="1036"/>
        <end position="1048"/>
    </location>
</feature>
<dbReference type="GO" id="GO:0003700">
    <property type="term" value="F:DNA-binding transcription factor activity"/>
    <property type="evidence" value="ECO:0007669"/>
    <property type="project" value="InterPro"/>
</dbReference>
<feature type="region of interest" description="Disordered" evidence="7">
    <location>
        <begin position="1638"/>
        <end position="1677"/>
    </location>
</feature>
<evidence type="ECO:0000256" key="5">
    <source>
        <dbReference type="ARBA" id="ARBA00023242"/>
    </source>
</evidence>
<evidence type="ECO:0000256" key="3">
    <source>
        <dbReference type="ARBA" id="ARBA00023125"/>
    </source>
</evidence>
<feature type="region of interest" description="Disordered" evidence="7">
    <location>
        <begin position="1"/>
        <end position="23"/>
    </location>
</feature>
<dbReference type="OrthoDB" id="346034at2759"/>
<feature type="region of interest" description="Disordered" evidence="7">
    <location>
        <begin position="700"/>
        <end position="728"/>
    </location>
</feature>
<dbReference type="InterPro" id="IPR001471">
    <property type="entry name" value="AP2/ERF_dom"/>
</dbReference>
<dbReference type="RefSeq" id="XP_026194208.1">
    <property type="nucleotide sequence ID" value="XM_026338423.1"/>
</dbReference>
<feature type="compositionally biased region" description="Acidic residues" evidence="7">
    <location>
        <begin position="1578"/>
        <end position="1600"/>
    </location>
</feature>
<keyword evidence="5" id="KW-0539">Nucleus</keyword>
<feature type="domain" description="AP2-coincident C-terminal" evidence="9">
    <location>
        <begin position="615"/>
        <end position="663"/>
    </location>
</feature>
<feature type="compositionally biased region" description="Low complexity" evidence="7">
    <location>
        <begin position="535"/>
        <end position="549"/>
    </location>
</feature>
<evidence type="ECO:0000256" key="7">
    <source>
        <dbReference type="SAM" id="MobiDB-lite"/>
    </source>
</evidence>
<evidence type="ECO:0000259" key="9">
    <source>
        <dbReference type="Pfam" id="PF14733"/>
    </source>
</evidence>
<feature type="compositionally biased region" description="Polar residues" evidence="7">
    <location>
        <begin position="1248"/>
        <end position="1281"/>
    </location>
</feature>
<evidence type="ECO:0000313" key="10">
    <source>
        <dbReference type="Proteomes" id="UP000515125"/>
    </source>
</evidence>
<feature type="region of interest" description="Disordered" evidence="7">
    <location>
        <begin position="1412"/>
        <end position="1441"/>
    </location>
</feature>
<dbReference type="Pfam" id="PF14733">
    <property type="entry name" value="ACDC"/>
    <property type="match status" value="1"/>
</dbReference>
<keyword evidence="2" id="KW-0805">Transcription regulation</keyword>
<feature type="region of interest" description="Disordered" evidence="7">
    <location>
        <begin position="1148"/>
        <end position="1183"/>
    </location>
</feature>